<protein>
    <submittedName>
        <fullName evidence="1">Uncharacterized protein</fullName>
    </submittedName>
</protein>
<gene>
    <name evidence="1" type="ORF">J27TS8_24210</name>
</gene>
<dbReference type="RefSeq" id="WP_095310479.1">
    <property type="nucleotide sequence ID" value="NZ_BORC01000003.1"/>
</dbReference>
<proteinExistence type="predicted"/>
<organism evidence="1 2">
    <name type="scientific">Robertmurraya siralis</name>
    <dbReference type="NCBI Taxonomy" id="77777"/>
    <lineage>
        <taxon>Bacteria</taxon>
        <taxon>Bacillati</taxon>
        <taxon>Bacillota</taxon>
        <taxon>Bacilli</taxon>
        <taxon>Bacillales</taxon>
        <taxon>Bacillaceae</taxon>
        <taxon>Robertmurraya</taxon>
    </lineage>
</organism>
<keyword evidence="2" id="KW-1185">Reference proteome</keyword>
<sequence>MLQFNPLKVECTLFFEENPYTLETAEGLALRLGRKTAELVLILEHLVTDSILEKIGDGEQAIYRYVQPDNFQIPREFIWE</sequence>
<evidence type="ECO:0000313" key="1">
    <source>
        <dbReference type="EMBL" id="GIN62428.1"/>
    </source>
</evidence>
<comment type="caution">
    <text evidence="1">The sequence shown here is derived from an EMBL/GenBank/DDBJ whole genome shotgun (WGS) entry which is preliminary data.</text>
</comment>
<evidence type="ECO:0000313" key="2">
    <source>
        <dbReference type="Proteomes" id="UP000682111"/>
    </source>
</evidence>
<accession>A0A919WI30</accession>
<name>A0A919WI30_9BACI</name>
<reference evidence="1" key="1">
    <citation type="submission" date="2021-03" db="EMBL/GenBank/DDBJ databases">
        <title>Antimicrobial resistance genes in bacteria isolated from Japanese honey, and their potential for conferring macrolide and lincosamide resistance in the American foulbrood pathogen Paenibacillus larvae.</title>
        <authorList>
            <person name="Okamoto M."/>
            <person name="Kumagai M."/>
            <person name="Kanamori H."/>
            <person name="Takamatsu D."/>
        </authorList>
    </citation>
    <scope>NUCLEOTIDE SEQUENCE</scope>
    <source>
        <strain evidence="1">J27TS8</strain>
    </source>
</reference>
<dbReference type="EMBL" id="BORC01000003">
    <property type="protein sequence ID" value="GIN62428.1"/>
    <property type="molecule type" value="Genomic_DNA"/>
</dbReference>
<dbReference type="AlphaFoldDB" id="A0A919WI30"/>
<dbReference type="Proteomes" id="UP000682111">
    <property type="component" value="Unassembled WGS sequence"/>
</dbReference>
<dbReference type="OrthoDB" id="2390233at2"/>